<dbReference type="KEGG" id="taa:NMY3_02550"/>
<keyword evidence="1" id="KW-1133">Transmembrane helix</keyword>
<evidence type="ECO:0000313" key="3">
    <source>
        <dbReference type="Proteomes" id="UP000058925"/>
    </source>
</evidence>
<protein>
    <submittedName>
        <fullName evidence="2">Uncharacterized protein</fullName>
    </submittedName>
</protein>
<proteinExistence type="predicted"/>
<feature type="transmembrane region" description="Helical" evidence="1">
    <location>
        <begin position="384"/>
        <end position="409"/>
    </location>
</feature>
<feature type="transmembrane region" description="Helical" evidence="1">
    <location>
        <begin position="336"/>
        <end position="359"/>
    </location>
</feature>
<dbReference type="Proteomes" id="UP000058925">
    <property type="component" value="Chromosome"/>
</dbReference>
<feature type="transmembrane region" description="Helical" evidence="1">
    <location>
        <begin position="191"/>
        <end position="213"/>
    </location>
</feature>
<keyword evidence="3" id="KW-1185">Reference proteome</keyword>
<organism evidence="2 3">
    <name type="scientific">Candidatus Nitrosocosmicus oleophilus</name>
    <dbReference type="NCBI Taxonomy" id="1353260"/>
    <lineage>
        <taxon>Archaea</taxon>
        <taxon>Nitrososphaerota</taxon>
        <taxon>Nitrososphaeria</taxon>
        <taxon>Nitrososphaerales</taxon>
        <taxon>Nitrososphaeraceae</taxon>
        <taxon>Candidatus Nitrosocosmicus</taxon>
    </lineage>
</organism>
<sequence length="431" mass="49246">MSIISLQAFSDILYRYQNLIIISGLIISFSGGSWDITYHILSQPESFFSYPHTLVYTGIFIVISTFFINLRKNISNKNPHRKANILILLGTILILSAGPFDFSWHLKFGLDGLLSPPHVTLLIGWMLVGSGNLWITNNLIDSILLQNKKSNNRKSADEGDTNYRDLDNLSTLDHSNSLLDKNEQTILKIQLILNLSFILVILSGFIYFFSLPFSETQFYNYNPNPLVALLVYGFGFPFLLSSFFINILKNYPGFKEVILLVGSFYIIIMLLTQIISNPFLIGLSWYYILNIIPFAIIYLLDKKQSRKTFTEINLPPLSSSGNLKNKTKKCTHPKIYIFYALILAIFSFTICFPLNTYILNEELYGYLVYQNLVFKVYAQLFADYFIIIMSMSIVGGLLGYGLVTTGGIVGPSKHMVIQMHHYLSELRHRDR</sequence>
<dbReference type="RefSeq" id="WP_196815957.1">
    <property type="nucleotide sequence ID" value="NZ_CP012850.1"/>
</dbReference>
<dbReference type="OrthoDB" id="11953at2157"/>
<feature type="transmembrane region" description="Helical" evidence="1">
    <location>
        <begin position="122"/>
        <end position="145"/>
    </location>
</feature>
<feature type="transmembrane region" description="Helical" evidence="1">
    <location>
        <begin position="83"/>
        <end position="102"/>
    </location>
</feature>
<feature type="transmembrane region" description="Helical" evidence="1">
    <location>
        <begin position="257"/>
        <end position="275"/>
    </location>
</feature>
<reference evidence="3" key="1">
    <citation type="submission" date="2015-10" db="EMBL/GenBank/DDBJ databases">
        <title>Niche specialization of a soil ammonia-oxidizing archaeon, Candidatus Nitrosocosmicus oleophilus.</title>
        <authorList>
            <person name="Jung M.-Y."/>
            <person name="Rhee S.-K."/>
        </authorList>
    </citation>
    <scope>NUCLEOTIDE SEQUENCE [LARGE SCALE GENOMIC DNA]</scope>
    <source>
        <strain evidence="3">MY3</strain>
    </source>
</reference>
<name>A0A654M2H0_9ARCH</name>
<feature type="transmembrane region" description="Helical" evidence="1">
    <location>
        <begin position="54"/>
        <end position="71"/>
    </location>
</feature>
<keyword evidence="1" id="KW-0472">Membrane</keyword>
<evidence type="ECO:0000313" key="2">
    <source>
        <dbReference type="EMBL" id="ALI36741.1"/>
    </source>
</evidence>
<feature type="transmembrane region" description="Helical" evidence="1">
    <location>
        <begin position="12"/>
        <end position="34"/>
    </location>
</feature>
<dbReference type="AlphaFoldDB" id="A0A654M2H0"/>
<keyword evidence="1" id="KW-0812">Transmembrane</keyword>
<feature type="transmembrane region" description="Helical" evidence="1">
    <location>
        <begin position="281"/>
        <end position="300"/>
    </location>
</feature>
<gene>
    <name evidence="2" type="ORF">NMY3_02550</name>
</gene>
<dbReference type="GeneID" id="60422490"/>
<accession>A0A654M2H0</accession>
<dbReference type="EMBL" id="CP012850">
    <property type="protein sequence ID" value="ALI36741.1"/>
    <property type="molecule type" value="Genomic_DNA"/>
</dbReference>
<evidence type="ECO:0000256" key="1">
    <source>
        <dbReference type="SAM" id="Phobius"/>
    </source>
</evidence>
<feature type="transmembrane region" description="Helical" evidence="1">
    <location>
        <begin position="225"/>
        <end position="245"/>
    </location>
</feature>